<dbReference type="InterPro" id="IPR001810">
    <property type="entry name" value="F-box_dom"/>
</dbReference>
<evidence type="ECO:0000313" key="14">
    <source>
        <dbReference type="EMBL" id="CAH3042737.1"/>
    </source>
</evidence>
<keyword evidence="6" id="KW-0418">Kinase</keyword>
<dbReference type="SMART" id="SM00367">
    <property type="entry name" value="LRR_CC"/>
    <property type="match status" value="6"/>
</dbReference>
<dbReference type="PRINTS" id="PR00988">
    <property type="entry name" value="URIDINKINASE"/>
</dbReference>
<evidence type="ECO:0000256" key="10">
    <source>
        <dbReference type="SAM" id="MobiDB-lite"/>
    </source>
</evidence>
<organism evidence="14 15">
    <name type="scientific">Porites lobata</name>
    <dbReference type="NCBI Taxonomy" id="104759"/>
    <lineage>
        <taxon>Eukaryota</taxon>
        <taxon>Metazoa</taxon>
        <taxon>Cnidaria</taxon>
        <taxon>Anthozoa</taxon>
        <taxon>Hexacorallia</taxon>
        <taxon>Scleractinia</taxon>
        <taxon>Fungiina</taxon>
        <taxon>Poritidae</taxon>
        <taxon>Porites</taxon>
    </lineage>
</organism>
<dbReference type="InterPro" id="IPR006083">
    <property type="entry name" value="PRK/URK"/>
</dbReference>
<dbReference type="EC" id="2.7.1.48" evidence="3"/>
<dbReference type="Pfam" id="PF25372">
    <property type="entry name" value="DUF7885"/>
    <property type="match status" value="1"/>
</dbReference>
<dbReference type="InterPro" id="IPR036047">
    <property type="entry name" value="F-box-like_dom_sf"/>
</dbReference>
<comment type="pathway">
    <text evidence="1">Pyrimidine metabolism; UMP biosynthesis via salvage pathway; UMP from uridine: step 1/1.</text>
</comment>
<gene>
    <name evidence="14" type="ORF">PLOB_00001094</name>
</gene>
<reference evidence="14 15" key="1">
    <citation type="submission" date="2022-05" db="EMBL/GenBank/DDBJ databases">
        <authorList>
            <consortium name="Genoscope - CEA"/>
            <person name="William W."/>
        </authorList>
    </citation>
    <scope>NUCLEOTIDE SEQUENCE [LARGE SCALE GENOMIC DNA]</scope>
</reference>
<sequence>MASVAEFAPVRRELIKSTPPKPFLIGVAGGSASGKSTVCAKIMEQLDQDRVESDQRRVVIISQDSFYRELSPEEAKDAKVGNFNFDHPDAFDHELTLDTLKKIKAGETVQIPIYDSVNATRKKESITIYPTDVIMFEGILTIYFKEFRDMLNMKLFVDSDSDTRLSRRVLRDTQERGRDLEQVLATYANFVKPAFEEFCLPTKKYADVIIPRGSDNTVAIGLIVQHIKDILNGNKSSEIDGVHDPGRRQRHHSDSTSLRYKNRAEILRGCGYFSLCLNCLYNSLGLIGQKRKHDSQPNSSKRRKLSGEESSSKLDLIEMRARARIKARIRARTKIKEADERRLAALRALKENGWSDLMPYEVLLRIFRLVVKDSGPVPFLCRMSRVCRNWKRVASETTLWREVNLSTMSVQSPRTATDSAIGKLAASRLKVVKELSLDGWSELTDVGLKAIGKNCRHLQSVVLSQCGSVSSKGIASLATKCRQLKRIDVAMTKIDISCLHRVTRRLGGQLEELCLMNCSRLGGEQVLPIIQNRCPKLTVLDLTGTNIRKLNVEKLQAGCPRLKELFLANLLLHSTPTSAEVEQNGFPQLETLCLACGTFAGVPRIDQFLHRILRTSTNLKKLDVRGLQRISPEGLQRLPVTSLEELLFTDTHTNLAVMSAIIELWHHSLEILDVSSNSGINDNSMELLRTFGMPKLQSLNLASTNIAGDGVRKALTGCPKLKKINLTSCRGVPRGLKQWHDESKLRNLITALGEMES</sequence>
<comment type="catalytic activity">
    <reaction evidence="9">
        <text>uridine + ATP = UMP + ADP + H(+)</text>
        <dbReference type="Rhea" id="RHEA:16825"/>
        <dbReference type="ChEBI" id="CHEBI:15378"/>
        <dbReference type="ChEBI" id="CHEBI:16704"/>
        <dbReference type="ChEBI" id="CHEBI:30616"/>
        <dbReference type="ChEBI" id="CHEBI:57865"/>
        <dbReference type="ChEBI" id="CHEBI:456216"/>
        <dbReference type="EC" id="2.7.1.48"/>
    </reaction>
</comment>
<evidence type="ECO:0000256" key="4">
    <source>
        <dbReference type="ARBA" id="ARBA00022679"/>
    </source>
</evidence>
<dbReference type="SUPFAM" id="SSF81383">
    <property type="entry name" value="F-box domain"/>
    <property type="match status" value="1"/>
</dbReference>
<evidence type="ECO:0000256" key="2">
    <source>
        <dbReference type="ARBA" id="ARBA00005408"/>
    </source>
</evidence>
<proteinExistence type="inferred from homology"/>
<evidence type="ECO:0000259" key="13">
    <source>
        <dbReference type="Pfam" id="PF25372"/>
    </source>
</evidence>
<evidence type="ECO:0000313" key="15">
    <source>
        <dbReference type="Proteomes" id="UP001159405"/>
    </source>
</evidence>
<evidence type="ECO:0000256" key="3">
    <source>
        <dbReference type="ARBA" id="ARBA00012137"/>
    </source>
</evidence>
<comment type="catalytic activity">
    <reaction evidence="8">
        <text>cytidine + ATP = CMP + ADP + H(+)</text>
        <dbReference type="Rhea" id="RHEA:24674"/>
        <dbReference type="ChEBI" id="CHEBI:15378"/>
        <dbReference type="ChEBI" id="CHEBI:17562"/>
        <dbReference type="ChEBI" id="CHEBI:30616"/>
        <dbReference type="ChEBI" id="CHEBI:60377"/>
        <dbReference type="ChEBI" id="CHEBI:456216"/>
        <dbReference type="EC" id="2.7.1.48"/>
    </reaction>
</comment>
<evidence type="ECO:0000256" key="7">
    <source>
        <dbReference type="ARBA" id="ARBA00022786"/>
    </source>
</evidence>
<dbReference type="EMBL" id="CALNXK010000010">
    <property type="protein sequence ID" value="CAH3042737.1"/>
    <property type="molecule type" value="Genomic_DNA"/>
</dbReference>
<evidence type="ECO:0000259" key="11">
    <source>
        <dbReference type="Pfam" id="PF00485"/>
    </source>
</evidence>
<protein>
    <recommendedName>
        <fullName evidence="3">uridine/cytidine kinase</fullName>
        <ecNumber evidence="3">2.7.1.48</ecNumber>
    </recommendedName>
</protein>
<keyword evidence="7" id="KW-0833">Ubl conjugation pathway</keyword>
<evidence type="ECO:0000256" key="8">
    <source>
        <dbReference type="ARBA" id="ARBA00047436"/>
    </source>
</evidence>
<feature type="domain" description="Phosphoribulokinase/uridine kinase" evidence="11">
    <location>
        <begin position="24"/>
        <end position="218"/>
    </location>
</feature>
<dbReference type="Pfam" id="PF00485">
    <property type="entry name" value="PRK"/>
    <property type="match status" value="1"/>
</dbReference>
<name>A0ABN8N863_9CNID</name>
<dbReference type="PANTHER" id="PTHR10285">
    <property type="entry name" value="URIDINE KINASE"/>
    <property type="match status" value="1"/>
</dbReference>
<dbReference type="CDD" id="cd02023">
    <property type="entry name" value="UMPK"/>
    <property type="match status" value="1"/>
</dbReference>
<feature type="domain" description="F-box" evidence="12">
    <location>
        <begin position="358"/>
        <end position="405"/>
    </location>
</feature>
<dbReference type="InterPro" id="IPR027417">
    <property type="entry name" value="P-loop_NTPase"/>
</dbReference>
<dbReference type="Pfam" id="PF12937">
    <property type="entry name" value="F-box-like"/>
    <property type="match status" value="1"/>
</dbReference>
<evidence type="ECO:0000259" key="12">
    <source>
        <dbReference type="Pfam" id="PF12937"/>
    </source>
</evidence>
<dbReference type="InterPro" id="IPR057207">
    <property type="entry name" value="FBXL15_LRR"/>
</dbReference>
<dbReference type="InterPro" id="IPR006553">
    <property type="entry name" value="Leu-rich_rpt_Cys-con_subtyp"/>
</dbReference>
<dbReference type="InterPro" id="IPR032675">
    <property type="entry name" value="LRR_dom_sf"/>
</dbReference>
<feature type="region of interest" description="Disordered" evidence="10">
    <location>
        <begin position="290"/>
        <end position="311"/>
    </location>
</feature>
<dbReference type="Proteomes" id="UP001159405">
    <property type="component" value="Unassembled WGS sequence"/>
</dbReference>
<evidence type="ECO:0000256" key="5">
    <source>
        <dbReference type="ARBA" id="ARBA00022741"/>
    </source>
</evidence>
<keyword evidence="5" id="KW-0547">Nucleotide-binding</keyword>
<keyword evidence="15" id="KW-1185">Reference proteome</keyword>
<evidence type="ECO:0000256" key="6">
    <source>
        <dbReference type="ARBA" id="ARBA00022777"/>
    </source>
</evidence>
<evidence type="ECO:0000256" key="9">
    <source>
        <dbReference type="ARBA" id="ARBA00048909"/>
    </source>
</evidence>
<evidence type="ECO:0000256" key="1">
    <source>
        <dbReference type="ARBA" id="ARBA00004690"/>
    </source>
</evidence>
<feature type="domain" description="F-box/LRR-repeat protein 15-like leucin rich repeat" evidence="13">
    <location>
        <begin position="438"/>
        <end position="545"/>
    </location>
</feature>
<dbReference type="NCBIfam" id="NF004018">
    <property type="entry name" value="PRK05480.1"/>
    <property type="match status" value="1"/>
</dbReference>
<dbReference type="Gene3D" id="3.40.50.300">
    <property type="entry name" value="P-loop containing nucleotide triphosphate hydrolases"/>
    <property type="match status" value="1"/>
</dbReference>
<dbReference type="Pfam" id="PF13516">
    <property type="entry name" value="LRR_6"/>
    <property type="match status" value="1"/>
</dbReference>
<dbReference type="Gene3D" id="3.80.10.10">
    <property type="entry name" value="Ribonuclease Inhibitor"/>
    <property type="match status" value="2"/>
</dbReference>
<comment type="similarity">
    <text evidence="2">Belongs to the uridine kinase family.</text>
</comment>
<dbReference type="InterPro" id="IPR000764">
    <property type="entry name" value="Uridine_kinase-like"/>
</dbReference>
<accession>A0ABN8N863</accession>
<dbReference type="InterPro" id="IPR047922">
    <property type="entry name" value="FBXL6_F-box"/>
</dbReference>
<dbReference type="SUPFAM" id="SSF52047">
    <property type="entry name" value="RNI-like"/>
    <property type="match status" value="1"/>
</dbReference>
<dbReference type="CDD" id="cd22119">
    <property type="entry name" value="F-box_FBXL6"/>
    <property type="match status" value="1"/>
</dbReference>
<dbReference type="SUPFAM" id="SSF52540">
    <property type="entry name" value="P-loop containing nucleoside triphosphate hydrolases"/>
    <property type="match status" value="1"/>
</dbReference>
<dbReference type="InterPro" id="IPR001611">
    <property type="entry name" value="Leu-rich_rpt"/>
</dbReference>
<keyword evidence="4" id="KW-0808">Transferase</keyword>
<comment type="caution">
    <text evidence="14">The sequence shown here is derived from an EMBL/GenBank/DDBJ whole genome shotgun (WGS) entry which is preliminary data.</text>
</comment>